<sequence length="254" mass="27958">MALPEETKRRGSWVPTRRKPECPLEISIDKHFEAKIYTSGSTVAGTVSIMPQTNLTFDTFEITFTGAASTLVEMFHQGTMPKSGHQFLLLRMPIADTTLPASERCHPARVMPFLPEQPPLHIVPGSARFMLSQEKSIRKDILSSKLGYIRASARQPKPVVISANKLQPSNCQLSVDLEFWPTSKKAAPPEICGKSAAIKASTYYSTGHISFLPDQHNNPSVTPNPILSFVLDENATVNQALMLVWEPVSVSSSV</sequence>
<evidence type="ECO:0008006" key="2">
    <source>
        <dbReference type="Google" id="ProtNLM"/>
    </source>
</evidence>
<dbReference type="EMBL" id="JH659334">
    <property type="protein sequence ID" value="EXK35690.1"/>
    <property type="molecule type" value="Genomic_DNA"/>
</dbReference>
<dbReference type="VEuPathDB" id="FungiDB:FOMG_08899"/>
<accession>W9ZWD4</accession>
<dbReference type="HOGENOM" id="CLU_969915_0_0_1"/>
<proteinExistence type="predicted"/>
<name>W9ZWD4_FUSOX</name>
<evidence type="ECO:0000313" key="1">
    <source>
        <dbReference type="EMBL" id="EXK35690.1"/>
    </source>
</evidence>
<protein>
    <recommendedName>
        <fullName evidence="2">Arrestin-like N-terminal domain-containing protein</fullName>
    </recommendedName>
</protein>
<reference evidence="1" key="1">
    <citation type="submission" date="2012-04" db="EMBL/GenBank/DDBJ databases">
        <title>The Genome Sequence of Fusarium oxysporum melonis.</title>
        <authorList>
            <consortium name="The Broad Institute Genome Sequencing Platform"/>
            <person name="Ma L.-J."/>
            <person name="Gale L.R."/>
            <person name="Schwartz D.C."/>
            <person name="Zhou S."/>
            <person name="Corby-Kistler H."/>
            <person name="Young S.K."/>
            <person name="Zeng Q."/>
            <person name="Gargeya S."/>
            <person name="Fitzgerald M."/>
            <person name="Haas B."/>
            <person name="Abouelleil A."/>
            <person name="Alvarado L."/>
            <person name="Arachchi H.M."/>
            <person name="Berlin A."/>
            <person name="Brown A."/>
            <person name="Chapman S.B."/>
            <person name="Chen Z."/>
            <person name="Dunbar C."/>
            <person name="Freedman E."/>
            <person name="Gearin G."/>
            <person name="Goldberg J."/>
            <person name="Griggs A."/>
            <person name="Gujja S."/>
            <person name="Heiman D."/>
            <person name="Howarth C."/>
            <person name="Larson L."/>
            <person name="Lui A."/>
            <person name="MacDonald P.J.P."/>
            <person name="Montmayeur A."/>
            <person name="Murphy C."/>
            <person name="Neiman D."/>
            <person name="Pearson M."/>
            <person name="Priest M."/>
            <person name="Roberts A."/>
            <person name="Saif S."/>
            <person name="Shea T."/>
            <person name="Shenoy N."/>
            <person name="Sisk P."/>
            <person name="Stolte C."/>
            <person name="Sykes S."/>
            <person name="Wortman J."/>
            <person name="Nusbaum C."/>
            <person name="Birren B."/>
        </authorList>
    </citation>
    <scope>NUCLEOTIDE SEQUENCE</scope>
    <source>
        <strain evidence="1">26406</strain>
    </source>
</reference>
<reference evidence="1" key="2">
    <citation type="submission" date="2012-05" db="EMBL/GenBank/DDBJ databases">
        <title>Annotation of the Genome Sequence of Fusarium oxysporum f. sp. melonis 26406.</title>
        <authorList>
            <consortium name="The Broad Institute Genomics Platform"/>
            <person name="Ma L.-J."/>
            <person name="Corby-Kistler H."/>
            <person name="Broz K."/>
            <person name="Gale L.R."/>
            <person name="Jonkers W."/>
            <person name="O'Donnell K."/>
            <person name="Ploetz R."/>
            <person name="Steinberg C."/>
            <person name="Schwartz D.C."/>
            <person name="VanEtten H."/>
            <person name="Zhou S."/>
            <person name="Young S.K."/>
            <person name="Zeng Q."/>
            <person name="Gargeya S."/>
            <person name="Fitzgerald M."/>
            <person name="Abouelleil A."/>
            <person name="Alvarado L."/>
            <person name="Chapman S.B."/>
            <person name="Gainer-Dewar J."/>
            <person name="Goldberg J."/>
            <person name="Griggs A."/>
            <person name="Gujja S."/>
            <person name="Hansen M."/>
            <person name="Howarth C."/>
            <person name="Imamovic A."/>
            <person name="Ireland A."/>
            <person name="Larimer J."/>
            <person name="McCowan C."/>
            <person name="Murphy C."/>
            <person name="Pearson M."/>
            <person name="Poon T.W."/>
            <person name="Priest M."/>
            <person name="Roberts A."/>
            <person name="Saif S."/>
            <person name="Shea T."/>
            <person name="Sykes S."/>
            <person name="Wortman J."/>
            <person name="Nusbaum C."/>
            <person name="Birren B."/>
        </authorList>
    </citation>
    <scope>NUCLEOTIDE SEQUENCE</scope>
    <source>
        <strain evidence="1">26406</strain>
    </source>
</reference>
<dbReference type="AlphaFoldDB" id="W9ZWD4"/>
<dbReference type="Proteomes" id="UP000030703">
    <property type="component" value="Unassembled WGS sequence"/>
</dbReference>
<organism evidence="1">
    <name type="scientific">Fusarium oxysporum f. sp. melonis 26406</name>
    <dbReference type="NCBI Taxonomy" id="1089452"/>
    <lineage>
        <taxon>Eukaryota</taxon>
        <taxon>Fungi</taxon>
        <taxon>Dikarya</taxon>
        <taxon>Ascomycota</taxon>
        <taxon>Pezizomycotina</taxon>
        <taxon>Sordariomycetes</taxon>
        <taxon>Hypocreomycetidae</taxon>
        <taxon>Hypocreales</taxon>
        <taxon>Nectriaceae</taxon>
        <taxon>Fusarium</taxon>
        <taxon>Fusarium oxysporum species complex</taxon>
    </lineage>
</organism>
<gene>
    <name evidence="1" type="ORF">FOMG_08899</name>
</gene>
<dbReference type="OrthoDB" id="2283785at2759"/>